<comment type="caution">
    <text evidence="4">The sequence shown here is derived from an EMBL/GenBank/DDBJ whole genome shotgun (WGS) entry which is preliminary data.</text>
</comment>
<dbReference type="Gene3D" id="2.160.10.10">
    <property type="entry name" value="Hexapeptide repeat proteins"/>
    <property type="match status" value="1"/>
</dbReference>
<gene>
    <name evidence="4" type="ORF">IAC75_05770</name>
</gene>
<keyword evidence="3 4" id="KW-0012">Acyltransferase</keyword>
<dbReference type="InterPro" id="IPR011004">
    <property type="entry name" value="Trimer_LpxA-like_sf"/>
</dbReference>
<dbReference type="Pfam" id="PF00132">
    <property type="entry name" value="Hexapep"/>
    <property type="match status" value="1"/>
</dbReference>
<name>A0A9D1NLH7_9BACT</name>
<protein>
    <submittedName>
        <fullName evidence="4">Acyltransferase</fullName>
    </submittedName>
</protein>
<dbReference type="EMBL" id="DVOG01000148">
    <property type="protein sequence ID" value="HIV04638.1"/>
    <property type="molecule type" value="Genomic_DNA"/>
</dbReference>
<sequence length="124" mass="13043">MHIEARSKDAEIYVGETTFINNNAVIIAEKASITIGSRCFIGTDFHCVSSDFHGLDPHRRENYKSASVHIGDDVFIGNNVTILKGVTIGGGATIAAGAVVTKDVPANAVVGGNPAKLIKILPLK</sequence>
<dbReference type="Proteomes" id="UP000886812">
    <property type="component" value="Unassembled WGS sequence"/>
</dbReference>
<evidence type="ECO:0000256" key="1">
    <source>
        <dbReference type="ARBA" id="ARBA00022679"/>
    </source>
</evidence>
<keyword evidence="1" id="KW-0808">Transferase</keyword>
<accession>A0A9D1NLH7</accession>
<dbReference type="InterPro" id="IPR018357">
    <property type="entry name" value="Hexapep_transf_CS"/>
</dbReference>
<keyword evidence="2" id="KW-0677">Repeat</keyword>
<dbReference type="InterPro" id="IPR001451">
    <property type="entry name" value="Hexapep"/>
</dbReference>
<reference evidence="4" key="2">
    <citation type="journal article" date="2021" name="PeerJ">
        <title>Extensive microbial diversity within the chicken gut microbiome revealed by metagenomics and culture.</title>
        <authorList>
            <person name="Gilroy R."/>
            <person name="Ravi A."/>
            <person name="Getino M."/>
            <person name="Pursley I."/>
            <person name="Horton D.L."/>
            <person name="Alikhan N.F."/>
            <person name="Baker D."/>
            <person name="Gharbi K."/>
            <person name="Hall N."/>
            <person name="Watson M."/>
            <person name="Adriaenssens E.M."/>
            <person name="Foster-Nyarko E."/>
            <person name="Jarju S."/>
            <person name="Secka A."/>
            <person name="Antonio M."/>
            <person name="Oren A."/>
            <person name="Chaudhuri R.R."/>
            <person name="La Ragione R."/>
            <person name="Hildebrand F."/>
            <person name="Pallen M.J."/>
        </authorList>
    </citation>
    <scope>NUCLEOTIDE SEQUENCE</scope>
    <source>
        <strain evidence="4">10669</strain>
    </source>
</reference>
<proteinExistence type="predicted"/>
<dbReference type="PROSITE" id="PS00101">
    <property type="entry name" value="HEXAPEP_TRANSFERASES"/>
    <property type="match status" value="1"/>
</dbReference>
<dbReference type="AlphaFoldDB" id="A0A9D1NLH7"/>
<organism evidence="4 5">
    <name type="scientific">Candidatus Spyradosoma merdigallinarum</name>
    <dbReference type="NCBI Taxonomy" id="2840950"/>
    <lineage>
        <taxon>Bacteria</taxon>
        <taxon>Pseudomonadati</taxon>
        <taxon>Verrucomicrobiota</taxon>
        <taxon>Opitutia</taxon>
        <taxon>Opitutia incertae sedis</taxon>
        <taxon>Candidatus Spyradosoma</taxon>
    </lineage>
</organism>
<dbReference type="InterPro" id="IPR051159">
    <property type="entry name" value="Hexapeptide_acetyltransf"/>
</dbReference>
<evidence type="ECO:0000313" key="5">
    <source>
        <dbReference type="Proteomes" id="UP000886812"/>
    </source>
</evidence>
<reference evidence="4" key="1">
    <citation type="submission" date="2020-10" db="EMBL/GenBank/DDBJ databases">
        <authorList>
            <person name="Gilroy R."/>
        </authorList>
    </citation>
    <scope>NUCLEOTIDE SEQUENCE</scope>
    <source>
        <strain evidence="4">10669</strain>
    </source>
</reference>
<evidence type="ECO:0000313" key="4">
    <source>
        <dbReference type="EMBL" id="HIV04638.1"/>
    </source>
</evidence>
<evidence type="ECO:0000256" key="2">
    <source>
        <dbReference type="ARBA" id="ARBA00022737"/>
    </source>
</evidence>
<dbReference type="SUPFAM" id="SSF51161">
    <property type="entry name" value="Trimeric LpxA-like enzymes"/>
    <property type="match status" value="1"/>
</dbReference>
<dbReference type="PANTHER" id="PTHR23416">
    <property type="entry name" value="SIALIC ACID SYNTHASE-RELATED"/>
    <property type="match status" value="1"/>
</dbReference>
<evidence type="ECO:0000256" key="3">
    <source>
        <dbReference type="ARBA" id="ARBA00023315"/>
    </source>
</evidence>
<dbReference type="GO" id="GO:0016746">
    <property type="term" value="F:acyltransferase activity"/>
    <property type="evidence" value="ECO:0007669"/>
    <property type="project" value="UniProtKB-KW"/>
</dbReference>
<dbReference type="CDD" id="cd04647">
    <property type="entry name" value="LbH_MAT_like"/>
    <property type="match status" value="1"/>
</dbReference>